<dbReference type="CDD" id="cd03216">
    <property type="entry name" value="ABC_Carb_Monos_I"/>
    <property type="match status" value="1"/>
</dbReference>
<dbReference type="PANTHER" id="PTHR43790">
    <property type="entry name" value="CARBOHYDRATE TRANSPORT ATP-BINDING PROTEIN MG119-RELATED"/>
    <property type="match status" value="1"/>
</dbReference>
<evidence type="ECO:0000256" key="7">
    <source>
        <dbReference type="ARBA" id="ARBA00022967"/>
    </source>
</evidence>
<keyword evidence="4" id="KW-0677">Repeat</keyword>
<evidence type="ECO:0000313" key="10">
    <source>
        <dbReference type="EMBL" id="MFD2831538.1"/>
    </source>
</evidence>
<protein>
    <submittedName>
        <fullName evidence="10">Sugar ABC transporter ATP-binding protein</fullName>
    </submittedName>
</protein>
<comment type="caution">
    <text evidence="10">The sequence shown here is derived from an EMBL/GenBank/DDBJ whole genome shotgun (WGS) entry which is preliminary data.</text>
</comment>
<keyword evidence="11" id="KW-1185">Reference proteome</keyword>
<keyword evidence="1" id="KW-0813">Transport</keyword>
<evidence type="ECO:0000256" key="2">
    <source>
        <dbReference type="ARBA" id="ARBA00022475"/>
    </source>
</evidence>
<dbReference type="Gene3D" id="3.40.50.300">
    <property type="entry name" value="P-loop containing nucleotide triphosphate hydrolases"/>
    <property type="match status" value="2"/>
</dbReference>
<keyword evidence="5" id="KW-0547">Nucleotide-binding</keyword>
<keyword evidence="6 10" id="KW-0067">ATP-binding</keyword>
<evidence type="ECO:0000256" key="6">
    <source>
        <dbReference type="ARBA" id="ARBA00022840"/>
    </source>
</evidence>
<dbReference type="InterPro" id="IPR050107">
    <property type="entry name" value="ABC_carbohydrate_import_ATPase"/>
</dbReference>
<keyword evidence="8" id="KW-0472">Membrane</keyword>
<evidence type="ECO:0000256" key="3">
    <source>
        <dbReference type="ARBA" id="ARBA00022597"/>
    </source>
</evidence>
<dbReference type="Pfam" id="PF00005">
    <property type="entry name" value="ABC_tran"/>
    <property type="match status" value="2"/>
</dbReference>
<evidence type="ECO:0000256" key="4">
    <source>
        <dbReference type="ARBA" id="ARBA00022737"/>
    </source>
</evidence>
<dbReference type="PROSITE" id="PS00211">
    <property type="entry name" value="ABC_TRANSPORTER_1"/>
    <property type="match status" value="2"/>
</dbReference>
<dbReference type="PANTHER" id="PTHR43790:SF3">
    <property type="entry name" value="D-ALLOSE IMPORT ATP-BINDING PROTEIN ALSA-RELATED"/>
    <property type="match status" value="1"/>
</dbReference>
<dbReference type="InterPro" id="IPR017871">
    <property type="entry name" value="ABC_transporter-like_CS"/>
</dbReference>
<dbReference type="SMART" id="SM00382">
    <property type="entry name" value="AAA"/>
    <property type="match status" value="2"/>
</dbReference>
<dbReference type="SUPFAM" id="SSF52540">
    <property type="entry name" value="P-loop containing nucleoside triphosphate hydrolases"/>
    <property type="match status" value="2"/>
</dbReference>
<keyword evidence="7" id="KW-1278">Translocase</keyword>
<keyword evidence="3" id="KW-0762">Sugar transport</keyword>
<proteinExistence type="predicted"/>
<name>A0ABW5X2C1_9STAP</name>
<dbReference type="InterPro" id="IPR027417">
    <property type="entry name" value="P-loop_NTPase"/>
</dbReference>
<accession>A0ABW5X2C1</accession>
<reference evidence="11" key="1">
    <citation type="journal article" date="2019" name="Int. J. Syst. Evol. Microbiol.">
        <title>The Global Catalogue of Microorganisms (GCM) 10K type strain sequencing project: providing services to taxonomists for standard genome sequencing and annotation.</title>
        <authorList>
            <consortium name="The Broad Institute Genomics Platform"/>
            <consortium name="The Broad Institute Genome Sequencing Center for Infectious Disease"/>
            <person name="Wu L."/>
            <person name="Ma J."/>
        </authorList>
    </citation>
    <scope>NUCLEOTIDE SEQUENCE [LARGE SCALE GENOMIC DNA]</scope>
    <source>
        <strain evidence="11">KCTC 33575</strain>
    </source>
</reference>
<sequence length="499" mass="56067">MIKMENIHKAFAANKVLTGVDFTLNDSSIHALMGENGAGKSTLMKILSGIHLKDQGQITRDGSDIEYNNLKDAEKDGIIFIHQELNIWPELTVLENLFIGNEETKFGLLNSRVMKKKATEVFERLNFKIDLKKRAGDCSVGQQQMIEIAKALMMNTKVLIMDEPTAALTDREIDVLFEIIEELRESGVSIIYISHRMEEIFKISDEITVLRDGRSVLYEKTNETNYETLVRAMVGRDLEDQFPDRSNTKVNEDILKVSNLSNKKHNVNNISFSLKKGEILGFAGLMGAGRTEIMRALFGVDPGDKTVEIENENVSIKSPVDAIKNGLGFITENRKSEGLILDFNLVDNLTLPSIKSFSNFGFMKRKDEREYTDLMIKRLNIKTGKNSVMTELSGGNQQKVVIGKWIGSQPKILILDEPTRGIDVGAKREIYYLINELTERGMSIILISSELPEIIGLSDRVAVMFEGKLTGILDRNEIDQENIMTLATGGQINEKTHTK</sequence>
<evidence type="ECO:0000256" key="5">
    <source>
        <dbReference type="ARBA" id="ARBA00022741"/>
    </source>
</evidence>
<dbReference type="RefSeq" id="WP_377775861.1">
    <property type="nucleotide sequence ID" value="NZ_JBHUOQ010000005.1"/>
</dbReference>
<organism evidence="10 11">
    <name type="scientific">Corticicoccus populi</name>
    <dbReference type="NCBI Taxonomy" id="1812821"/>
    <lineage>
        <taxon>Bacteria</taxon>
        <taxon>Bacillati</taxon>
        <taxon>Bacillota</taxon>
        <taxon>Bacilli</taxon>
        <taxon>Bacillales</taxon>
        <taxon>Staphylococcaceae</taxon>
        <taxon>Corticicoccus</taxon>
    </lineage>
</organism>
<dbReference type="PROSITE" id="PS50893">
    <property type="entry name" value="ABC_TRANSPORTER_2"/>
    <property type="match status" value="2"/>
</dbReference>
<evidence type="ECO:0000256" key="1">
    <source>
        <dbReference type="ARBA" id="ARBA00022448"/>
    </source>
</evidence>
<gene>
    <name evidence="10" type="ORF">ACFSX4_13760</name>
</gene>
<dbReference type="CDD" id="cd03215">
    <property type="entry name" value="ABC_Carb_Monos_II"/>
    <property type="match status" value="1"/>
</dbReference>
<dbReference type="EMBL" id="JBHUOQ010000005">
    <property type="protein sequence ID" value="MFD2831538.1"/>
    <property type="molecule type" value="Genomic_DNA"/>
</dbReference>
<dbReference type="InterPro" id="IPR003439">
    <property type="entry name" value="ABC_transporter-like_ATP-bd"/>
</dbReference>
<feature type="domain" description="ABC transporter" evidence="9">
    <location>
        <begin position="2"/>
        <end position="237"/>
    </location>
</feature>
<evidence type="ECO:0000259" key="9">
    <source>
        <dbReference type="PROSITE" id="PS50893"/>
    </source>
</evidence>
<evidence type="ECO:0000313" key="11">
    <source>
        <dbReference type="Proteomes" id="UP001597519"/>
    </source>
</evidence>
<keyword evidence="2" id="KW-1003">Cell membrane</keyword>
<dbReference type="Proteomes" id="UP001597519">
    <property type="component" value="Unassembled WGS sequence"/>
</dbReference>
<dbReference type="InterPro" id="IPR003593">
    <property type="entry name" value="AAA+_ATPase"/>
</dbReference>
<feature type="domain" description="ABC transporter" evidence="9">
    <location>
        <begin position="249"/>
        <end position="491"/>
    </location>
</feature>
<evidence type="ECO:0000256" key="8">
    <source>
        <dbReference type="ARBA" id="ARBA00023136"/>
    </source>
</evidence>
<dbReference type="GO" id="GO:0005524">
    <property type="term" value="F:ATP binding"/>
    <property type="evidence" value="ECO:0007669"/>
    <property type="project" value="UniProtKB-KW"/>
</dbReference>